<dbReference type="PROSITE" id="PS50800">
    <property type="entry name" value="SAP"/>
    <property type="match status" value="1"/>
</dbReference>
<evidence type="ECO:0000313" key="3">
    <source>
        <dbReference type="EMBL" id="CAK8989409.1"/>
    </source>
</evidence>
<evidence type="ECO:0000313" key="4">
    <source>
        <dbReference type="Proteomes" id="UP001642464"/>
    </source>
</evidence>
<organism evidence="3 4">
    <name type="scientific">Durusdinium trenchii</name>
    <dbReference type="NCBI Taxonomy" id="1381693"/>
    <lineage>
        <taxon>Eukaryota</taxon>
        <taxon>Sar</taxon>
        <taxon>Alveolata</taxon>
        <taxon>Dinophyceae</taxon>
        <taxon>Suessiales</taxon>
        <taxon>Symbiodiniaceae</taxon>
        <taxon>Durusdinium</taxon>
    </lineage>
</organism>
<feature type="region of interest" description="Disordered" evidence="1">
    <location>
        <begin position="94"/>
        <end position="125"/>
    </location>
</feature>
<evidence type="ECO:0000259" key="2">
    <source>
        <dbReference type="PROSITE" id="PS50800"/>
    </source>
</evidence>
<feature type="compositionally biased region" description="Basic and acidic residues" evidence="1">
    <location>
        <begin position="33"/>
        <end position="43"/>
    </location>
</feature>
<accession>A0ABP0HJ67</accession>
<feature type="domain" description="SAP" evidence="2">
    <location>
        <begin position="142"/>
        <end position="176"/>
    </location>
</feature>
<dbReference type="InterPro" id="IPR003034">
    <property type="entry name" value="SAP_dom"/>
</dbReference>
<feature type="region of interest" description="Disordered" evidence="1">
    <location>
        <begin position="186"/>
        <end position="212"/>
    </location>
</feature>
<evidence type="ECO:0000256" key="1">
    <source>
        <dbReference type="SAM" id="MobiDB-lite"/>
    </source>
</evidence>
<protein>
    <recommendedName>
        <fullName evidence="2">SAP domain-containing protein</fullName>
    </recommendedName>
</protein>
<proteinExistence type="predicted"/>
<comment type="caution">
    <text evidence="3">The sequence shown here is derived from an EMBL/GenBank/DDBJ whole genome shotgun (WGS) entry which is preliminary data.</text>
</comment>
<name>A0ABP0HJ67_9DINO</name>
<gene>
    <name evidence="3" type="ORF">SCF082_LOCUS1789</name>
</gene>
<dbReference type="Proteomes" id="UP001642464">
    <property type="component" value="Unassembled WGS sequence"/>
</dbReference>
<keyword evidence="4" id="KW-1185">Reference proteome</keyword>
<reference evidence="3 4" key="1">
    <citation type="submission" date="2024-02" db="EMBL/GenBank/DDBJ databases">
        <authorList>
            <person name="Chen Y."/>
            <person name="Shah S."/>
            <person name="Dougan E. K."/>
            <person name="Thang M."/>
            <person name="Chan C."/>
        </authorList>
    </citation>
    <scope>NUCLEOTIDE SEQUENCE [LARGE SCALE GENOMIC DNA]</scope>
</reference>
<sequence length="229" mass="25617">MGAQRRPSDRQGPPGPRRLGRSPRGPRSAAPKATKEPAEVPMKELEDALRLRERLAMMDADLRQQFKCHEEFLVRSKEVAQVLKEQVLELDDCEELDEDSEVSSPVGTPCSEEISTAPPEEGGESHLWEKKEANITPERFLLQRLSETPLRQSAKRLGLEVEGGKPEIISAVMREIRRQHRVTRQKARNAAEAARGFQAPKSSEVRPPPSTPAYACAKLGRVRRECLAA</sequence>
<dbReference type="EMBL" id="CAXAMM010000891">
    <property type="protein sequence ID" value="CAK8989409.1"/>
    <property type="molecule type" value="Genomic_DNA"/>
</dbReference>
<feature type="region of interest" description="Disordered" evidence="1">
    <location>
        <begin position="1"/>
        <end position="43"/>
    </location>
</feature>